<protein>
    <submittedName>
        <fullName evidence="1">Uncharacterized protein</fullName>
    </submittedName>
</protein>
<evidence type="ECO:0000313" key="1">
    <source>
        <dbReference type="EMBL" id="CAE0688126.1"/>
    </source>
</evidence>
<reference evidence="1" key="1">
    <citation type="submission" date="2021-01" db="EMBL/GenBank/DDBJ databases">
        <authorList>
            <person name="Corre E."/>
            <person name="Pelletier E."/>
            <person name="Niang G."/>
            <person name="Scheremetjew M."/>
            <person name="Finn R."/>
            <person name="Kale V."/>
            <person name="Holt S."/>
            <person name="Cochrane G."/>
            <person name="Meng A."/>
            <person name="Brown T."/>
            <person name="Cohen L."/>
        </authorList>
    </citation>
    <scope>NUCLEOTIDE SEQUENCE</scope>
    <source>
        <strain evidence="1">CCMP1756</strain>
    </source>
</reference>
<proteinExistence type="predicted"/>
<dbReference type="AlphaFoldDB" id="A0A7S4E3L3"/>
<accession>A0A7S4E3L3</accession>
<organism evidence="1">
    <name type="scientific">Pelagomonas calceolata</name>
    <dbReference type="NCBI Taxonomy" id="35677"/>
    <lineage>
        <taxon>Eukaryota</taxon>
        <taxon>Sar</taxon>
        <taxon>Stramenopiles</taxon>
        <taxon>Ochrophyta</taxon>
        <taxon>Pelagophyceae</taxon>
        <taxon>Pelagomonadales</taxon>
        <taxon>Pelagomonadaceae</taxon>
        <taxon>Pelagomonas</taxon>
    </lineage>
</organism>
<sequence length="186" mass="20668">MIMPLPWRRQLLRRTYEEAEARVAADKSLVFLDVYNSLALANGLMDAAINARHGVVFEERHLRVLRGRWRFHRLLDDGGASCPEAMVLWPTTLTELFKNESFIEGMERYVGAARLGFIKTLIGNATRLRAAAERACVPPSASLPCLVGVVKGLGKGPRPKLVSFLAHLEDALKAGKALLNDMEDED</sequence>
<gene>
    <name evidence="1" type="ORF">PCAL00307_LOCUS3560</name>
</gene>
<dbReference type="EMBL" id="HBIW01004367">
    <property type="protein sequence ID" value="CAE0688126.1"/>
    <property type="molecule type" value="Transcribed_RNA"/>
</dbReference>
<name>A0A7S4E3L3_9STRA</name>